<sequence length="153" mass="16877">MTPRSTARPTGSAPVTLDLRELVSHFRTRGHYLYVHGSTVTTVSRVIRTSCTPHRRLSCTTRQVEGKTLLLPGFPLIFASTTWSTTGASASVRVHTFDFIHTEGCKRFETRTKSLSDTCPCDAFPADAQLRSREQATPCMRLPPSVHPGGMDT</sequence>
<name>A0A0C3RRF7_PHLG1</name>
<keyword evidence="2" id="KW-1185">Reference proteome</keyword>
<dbReference type="EMBL" id="KN840660">
    <property type="protein sequence ID" value="KIP02666.1"/>
    <property type="molecule type" value="Genomic_DNA"/>
</dbReference>
<gene>
    <name evidence="1" type="ORF">PHLGIDRAFT_284538</name>
</gene>
<proteinExistence type="predicted"/>
<dbReference type="AlphaFoldDB" id="A0A0C3RRF7"/>
<dbReference type="HOGENOM" id="CLU_1713965_0_0_1"/>
<evidence type="ECO:0000313" key="1">
    <source>
        <dbReference type="EMBL" id="KIP02666.1"/>
    </source>
</evidence>
<protein>
    <submittedName>
        <fullName evidence="1">Uncharacterized protein</fullName>
    </submittedName>
</protein>
<dbReference type="Proteomes" id="UP000053257">
    <property type="component" value="Unassembled WGS sequence"/>
</dbReference>
<evidence type="ECO:0000313" key="2">
    <source>
        <dbReference type="Proteomes" id="UP000053257"/>
    </source>
</evidence>
<reference evidence="1 2" key="1">
    <citation type="journal article" date="2014" name="PLoS Genet.">
        <title>Analysis of the Phlebiopsis gigantea genome, transcriptome and secretome provides insight into its pioneer colonization strategies of wood.</title>
        <authorList>
            <person name="Hori C."/>
            <person name="Ishida T."/>
            <person name="Igarashi K."/>
            <person name="Samejima M."/>
            <person name="Suzuki H."/>
            <person name="Master E."/>
            <person name="Ferreira P."/>
            <person name="Ruiz-Duenas F.J."/>
            <person name="Held B."/>
            <person name="Canessa P."/>
            <person name="Larrondo L.F."/>
            <person name="Schmoll M."/>
            <person name="Druzhinina I.S."/>
            <person name="Kubicek C.P."/>
            <person name="Gaskell J.A."/>
            <person name="Kersten P."/>
            <person name="St John F."/>
            <person name="Glasner J."/>
            <person name="Sabat G."/>
            <person name="Splinter BonDurant S."/>
            <person name="Syed K."/>
            <person name="Yadav J."/>
            <person name="Mgbeahuruike A.C."/>
            <person name="Kovalchuk A."/>
            <person name="Asiegbu F.O."/>
            <person name="Lackner G."/>
            <person name="Hoffmeister D."/>
            <person name="Rencoret J."/>
            <person name="Gutierrez A."/>
            <person name="Sun H."/>
            <person name="Lindquist E."/>
            <person name="Barry K."/>
            <person name="Riley R."/>
            <person name="Grigoriev I.V."/>
            <person name="Henrissat B."/>
            <person name="Kues U."/>
            <person name="Berka R.M."/>
            <person name="Martinez A.T."/>
            <person name="Covert S.F."/>
            <person name="Blanchette R.A."/>
            <person name="Cullen D."/>
        </authorList>
    </citation>
    <scope>NUCLEOTIDE SEQUENCE [LARGE SCALE GENOMIC DNA]</scope>
    <source>
        <strain evidence="1 2">11061_1 CR5-6</strain>
    </source>
</reference>
<accession>A0A0C3RRF7</accession>
<organism evidence="1 2">
    <name type="scientific">Phlebiopsis gigantea (strain 11061_1 CR5-6)</name>
    <name type="common">White-rot fungus</name>
    <name type="synonym">Peniophora gigantea</name>
    <dbReference type="NCBI Taxonomy" id="745531"/>
    <lineage>
        <taxon>Eukaryota</taxon>
        <taxon>Fungi</taxon>
        <taxon>Dikarya</taxon>
        <taxon>Basidiomycota</taxon>
        <taxon>Agaricomycotina</taxon>
        <taxon>Agaricomycetes</taxon>
        <taxon>Polyporales</taxon>
        <taxon>Phanerochaetaceae</taxon>
        <taxon>Phlebiopsis</taxon>
    </lineage>
</organism>